<dbReference type="Gene3D" id="1.10.287.70">
    <property type="match status" value="1"/>
</dbReference>
<dbReference type="PRINTS" id="PR01584">
    <property type="entry name" value="TASK1CHANNEL"/>
</dbReference>
<evidence type="ECO:0000256" key="9">
    <source>
        <dbReference type="ARBA" id="ARBA00023065"/>
    </source>
</evidence>
<keyword evidence="8 13" id="KW-1133">Transmembrane helix</keyword>
<feature type="transmembrane region" description="Helical" evidence="13">
    <location>
        <begin position="220"/>
        <end position="247"/>
    </location>
</feature>
<keyword evidence="3 12" id="KW-0813">Transport</keyword>
<evidence type="ECO:0000256" key="4">
    <source>
        <dbReference type="ARBA" id="ARBA00022538"/>
    </source>
</evidence>
<proteinExistence type="inferred from homology"/>
<feature type="transmembrane region" description="Helical" evidence="13">
    <location>
        <begin position="189"/>
        <end position="208"/>
    </location>
</feature>
<sequence length="429" mass="46249">MKRQNVRTLALIICTFTYLLVGAAVFDALESKKETTQKKKLDARKRELMEKYNLSKVNFDELEGVVLQLKPHKAGVQWKFAGSFYFAITVITTIGYGHAAPSTDGGKVFCMFYALLGIPLTLVMFQSLGERINTLVRYLLHRLKKCLGLRRAEVSMANMVFIGFVSCMSTLCVGAAAFSRYEDWSFFHAYYYCFITLTTIGFGDYVALQKDHALQTNPKYVAFSFIYILTGLTVIGAFLNLVVLRFMTMNAEDERRDAEQRALLSRTGAAGAMGMAGGGGGGGGGRYHFAPDPPSYSSAASELGAACSGGGGGGGGGGSGSGGGGGGGASRGLRNVYAEVLHFQSMCSCLWYKSREKLQYSIPMIIPRDLSTSDTYVEQGEAFSSSPLPLHPNGCACGLQRPSAISSVSTGLHTLVPSYRGPSKRRCSV</sequence>
<dbReference type="GO" id="GO:0005252">
    <property type="term" value="F:open rectifier potassium channel activity"/>
    <property type="evidence" value="ECO:0007669"/>
    <property type="project" value="InterPro"/>
</dbReference>
<keyword evidence="10 13" id="KW-0472">Membrane</keyword>
<feature type="transmembrane region" description="Helical" evidence="13">
    <location>
        <begin position="154"/>
        <end position="177"/>
    </location>
</feature>
<dbReference type="PRINTS" id="PR01333">
    <property type="entry name" value="2POREKCHANEL"/>
</dbReference>
<comment type="subcellular location">
    <subcellularLocation>
        <location evidence="1">Membrane</location>
        <topology evidence="1">Multi-pass membrane protein</topology>
    </subcellularLocation>
</comment>
<keyword evidence="6" id="KW-0631">Potassium channel</keyword>
<name>A0A6P8GPX3_CLUHA</name>
<feature type="transmembrane region" description="Helical" evidence="13">
    <location>
        <begin position="111"/>
        <end position="133"/>
    </location>
</feature>
<keyword evidence="5 12" id="KW-0812">Transmembrane</keyword>
<dbReference type="PRINTS" id="PR01095">
    <property type="entry name" value="TASKCHANNEL"/>
</dbReference>
<organism evidence="15 16">
    <name type="scientific">Clupea harengus</name>
    <name type="common">Atlantic herring</name>
    <dbReference type="NCBI Taxonomy" id="7950"/>
    <lineage>
        <taxon>Eukaryota</taxon>
        <taxon>Metazoa</taxon>
        <taxon>Chordata</taxon>
        <taxon>Craniata</taxon>
        <taxon>Vertebrata</taxon>
        <taxon>Euteleostomi</taxon>
        <taxon>Actinopterygii</taxon>
        <taxon>Neopterygii</taxon>
        <taxon>Teleostei</taxon>
        <taxon>Clupei</taxon>
        <taxon>Clupeiformes</taxon>
        <taxon>Clupeoidei</taxon>
        <taxon>Clupeidae</taxon>
        <taxon>Clupea</taxon>
    </lineage>
</organism>
<keyword evidence="7" id="KW-0630">Potassium</keyword>
<evidence type="ECO:0000313" key="16">
    <source>
        <dbReference type="RefSeq" id="XP_031437452.1"/>
    </source>
</evidence>
<dbReference type="GO" id="GO:0060047">
    <property type="term" value="P:heart contraction"/>
    <property type="evidence" value="ECO:0007669"/>
    <property type="project" value="Ensembl"/>
</dbReference>
<dbReference type="PANTHER" id="PTHR11003">
    <property type="entry name" value="POTASSIUM CHANNEL, SUBFAMILY K"/>
    <property type="match status" value="1"/>
</dbReference>
<evidence type="ECO:0000256" key="1">
    <source>
        <dbReference type="ARBA" id="ARBA00004141"/>
    </source>
</evidence>
<keyword evidence="4" id="KW-0633">Potassium transport</keyword>
<dbReference type="CTD" id="561866"/>
<evidence type="ECO:0000259" key="14">
    <source>
        <dbReference type="Pfam" id="PF07885"/>
    </source>
</evidence>
<dbReference type="GO" id="GO:0022841">
    <property type="term" value="F:potassium ion leak channel activity"/>
    <property type="evidence" value="ECO:0007669"/>
    <property type="project" value="TreeGrafter"/>
</dbReference>
<evidence type="ECO:0000313" key="15">
    <source>
        <dbReference type="Proteomes" id="UP000515152"/>
    </source>
</evidence>
<dbReference type="Proteomes" id="UP000515152">
    <property type="component" value="Chromosome 15"/>
</dbReference>
<evidence type="ECO:0000256" key="8">
    <source>
        <dbReference type="ARBA" id="ARBA00022989"/>
    </source>
</evidence>
<dbReference type="AlphaFoldDB" id="A0A6P8GPX3"/>
<evidence type="ECO:0000256" key="11">
    <source>
        <dbReference type="ARBA" id="ARBA00023303"/>
    </source>
</evidence>
<dbReference type="PANTHER" id="PTHR11003:SF138">
    <property type="entry name" value="POTASSIUM CHANNEL SUBFAMILY K MEMBER 3"/>
    <property type="match status" value="1"/>
</dbReference>
<dbReference type="InterPro" id="IPR003092">
    <property type="entry name" value="2pore_dom_K_chnl_TASK"/>
</dbReference>
<dbReference type="RefSeq" id="XP_031437452.1">
    <property type="nucleotide sequence ID" value="XM_031581592.2"/>
</dbReference>
<feature type="transmembrane region" description="Helical" evidence="13">
    <location>
        <begin position="6"/>
        <end position="29"/>
    </location>
</feature>
<evidence type="ECO:0000256" key="2">
    <source>
        <dbReference type="ARBA" id="ARBA00006666"/>
    </source>
</evidence>
<dbReference type="OrthoDB" id="297496at2759"/>
<keyword evidence="9 12" id="KW-0406">Ion transport</keyword>
<dbReference type="PIRSF" id="PIRSF038061">
    <property type="entry name" value="K_channel_subfamily_K_type"/>
    <property type="match status" value="1"/>
</dbReference>
<reference evidence="16" key="1">
    <citation type="submission" date="2025-08" db="UniProtKB">
        <authorList>
            <consortium name="RefSeq"/>
        </authorList>
    </citation>
    <scope>IDENTIFICATION</scope>
</reference>
<dbReference type="KEGG" id="char:105894441"/>
<evidence type="ECO:0000256" key="7">
    <source>
        <dbReference type="ARBA" id="ARBA00022958"/>
    </source>
</evidence>
<dbReference type="GO" id="GO:0030322">
    <property type="term" value="P:stabilization of membrane potential"/>
    <property type="evidence" value="ECO:0007669"/>
    <property type="project" value="TreeGrafter"/>
</dbReference>
<dbReference type="GO" id="GO:0005886">
    <property type="term" value="C:plasma membrane"/>
    <property type="evidence" value="ECO:0007669"/>
    <property type="project" value="TreeGrafter"/>
</dbReference>
<feature type="domain" description="Potassium channel" evidence="14">
    <location>
        <begin position="168"/>
        <end position="243"/>
    </location>
</feature>
<dbReference type="GO" id="GO:0015271">
    <property type="term" value="F:outward rectifier potassium channel activity"/>
    <property type="evidence" value="ECO:0007669"/>
    <property type="project" value="TreeGrafter"/>
</dbReference>
<accession>A0A6P8GPX3</accession>
<dbReference type="FunFam" id="1.10.287.70:FF:000057">
    <property type="entry name" value="Potassium channel subfamily K member"/>
    <property type="match status" value="1"/>
</dbReference>
<dbReference type="InterPro" id="IPR005406">
    <property type="entry name" value="KCNK3"/>
</dbReference>
<feature type="transmembrane region" description="Helical" evidence="13">
    <location>
        <begin position="80"/>
        <end position="99"/>
    </location>
</feature>
<dbReference type="InterPro" id="IPR003280">
    <property type="entry name" value="2pore_dom_K_chnl"/>
</dbReference>
<evidence type="ECO:0000256" key="13">
    <source>
        <dbReference type="SAM" id="Phobius"/>
    </source>
</evidence>
<evidence type="ECO:0000256" key="3">
    <source>
        <dbReference type="ARBA" id="ARBA00022448"/>
    </source>
</evidence>
<keyword evidence="15" id="KW-1185">Reference proteome</keyword>
<dbReference type="SUPFAM" id="SSF81324">
    <property type="entry name" value="Voltage-gated potassium channels"/>
    <property type="match status" value="1"/>
</dbReference>
<evidence type="ECO:0000256" key="6">
    <source>
        <dbReference type="ARBA" id="ARBA00022826"/>
    </source>
</evidence>
<dbReference type="GeneID" id="105894441"/>
<evidence type="ECO:0000256" key="12">
    <source>
        <dbReference type="RuleBase" id="RU003857"/>
    </source>
</evidence>
<dbReference type="InterPro" id="IPR013099">
    <property type="entry name" value="K_chnl_dom"/>
</dbReference>
<gene>
    <name evidence="16" type="primary">kcnk3a</name>
</gene>
<dbReference type="Pfam" id="PF07885">
    <property type="entry name" value="Ion_trans_2"/>
    <property type="match status" value="2"/>
</dbReference>
<feature type="domain" description="Potassium channel" evidence="14">
    <location>
        <begin position="76"/>
        <end position="132"/>
    </location>
</feature>
<comment type="similarity">
    <text evidence="2 12">Belongs to the two pore domain potassium channel (TC 1.A.1.8) family.</text>
</comment>
<evidence type="ECO:0000256" key="5">
    <source>
        <dbReference type="ARBA" id="ARBA00022692"/>
    </source>
</evidence>
<keyword evidence="11 12" id="KW-0407">Ion channel</keyword>
<evidence type="ECO:0000256" key="10">
    <source>
        <dbReference type="ARBA" id="ARBA00023136"/>
    </source>
</evidence>
<protein>
    <submittedName>
        <fullName evidence="16">Potassium channel subfamily K member 3a</fullName>
    </submittedName>
</protein>